<dbReference type="InterPro" id="IPR002213">
    <property type="entry name" value="UDP_glucos_trans"/>
</dbReference>
<feature type="domain" description="Glycosyltransferase family 28 N-terminal" evidence="1">
    <location>
        <begin position="3"/>
        <end position="140"/>
    </location>
</feature>
<dbReference type="CDD" id="cd03784">
    <property type="entry name" value="GT1_Gtf-like"/>
    <property type="match status" value="1"/>
</dbReference>
<dbReference type="Gene3D" id="3.40.50.2000">
    <property type="entry name" value="Glycogen Phosphorylase B"/>
    <property type="match status" value="2"/>
</dbReference>
<dbReference type="PANTHER" id="PTHR48050">
    <property type="entry name" value="STEROL 3-BETA-GLUCOSYLTRANSFERASE"/>
    <property type="match status" value="1"/>
</dbReference>
<dbReference type="RefSeq" id="WP_092839461.1">
    <property type="nucleotide sequence ID" value="NZ_FPCF01000002.1"/>
</dbReference>
<organism evidence="3 4">
    <name type="scientific">Pseudidiomarina donghaiensis</name>
    <dbReference type="NCBI Taxonomy" id="519452"/>
    <lineage>
        <taxon>Bacteria</taxon>
        <taxon>Pseudomonadati</taxon>
        <taxon>Pseudomonadota</taxon>
        <taxon>Gammaproteobacteria</taxon>
        <taxon>Alteromonadales</taxon>
        <taxon>Idiomarinaceae</taxon>
        <taxon>Pseudidiomarina</taxon>
    </lineage>
</organism>
<dbReference type="Pfam" id="PF03033">
    <property type="entry name" value="Glyco_transf_28"/>
    <property type="match status" value="1"/>
</dbReference>
<keyword evidence="4" id="KW-1185">Reference proteome</keyword>
<dbReference type="SUPFAM" id="SSF53756">
    <property type="entry name" value="UDP-Glycosyltransferase/glycogen phosphorylase"/>
    <property type="match status" value="1"/>
</dbReference>
<dbReference type="InterPro" id="IPR010610">
    <property type="entry name" value="EryCIII-like_C"/>
</dbReference>
<dbReference type="PANTHER" id="PTHR48050:SF13">
    <property type="entry name" value="STEROL 3-BETA-GLUCOSYLTRANSFERASE UGT80A2"/>
    <property type="match status" value="1"/>
</dbReference>
<dbReference type="GO" id="GO:0008194">
    <property type="term" value="F:UDP-glycosyltransferase activity"/>
    <property type="evidence" value="ECO:0007669"/>
    <property type="project" value="InterPro"/>
</dbReference>
<feature type="domain" description="Erythromycin biosynthesis protein CIII-like C-terminal" evidence="2">
    <location>
        <begin position="301"/>
        <end position="399"/>
    </location>
</feature>
<proteinExistence type="predicted"/>
<evidence type="ECO:0000313" key="3">
    <source>
        <dbReference type="EMBL" id="RUO47863.1"/>
    </source>
</evidence>
<sequence>MNILILTYGTRGDVQPYIALGQGLKRGGHCVTVSTSSRFSGAIEAAGLHYAYMNDGMLTLLDTPEDQGVLEDTNNIFQVVKRTLGLLKKVGPIQRALADESWEAAQQSQPDMIVFHPKAFTAPDIAEKLGIPVAMALVVPGLVPTAEYPNMMLPRLKLGGWYNKLSYSFVNLLIGLSVAKHARTWRQENNLPKAKSFSLLQTHDGTAIPVIHGFSKLVVSRPDDWPRTASICGYWYTEDGEDYEPTPELSAFLAEGLPPVYVGFGSMTGRDPERLASMVIEALQGAGVRGVLATGWGGIKIKTLPQSIIAVDQVPHSWLFSRVRGVVHHGGAGTTAAALRAGKPSIVIPFFGDQPFWGDRVHTLNAGSAPIPLKRLTVDRLQAAIEEITTDQNMIDDAEALGMRLREEDGVENAIATIESLAGVPNQALQRTSR</sequence>
<comment type="caution">
    <text evidence="3">The sequence shown here is derived from an EMBL/GenBank/DDBJ whole genome shotgun (WGS) entry which is preliminary data.</text>
</comment>
<keyword evidence="3" id="KW-0808">Transferase</keyword>
<dbReference type="GO" id="GO:0005975">
    <property type="term" value="P:carbohydrate metabolic process"/>
    <property type="evidence" value="ECO:0007669"/>
    <property type="project" value="InterPro"/>
</dbReference>
<name>A0A432XGH9_9GAMM</name>
<dbReference type="GO" id="GO:0016758">
    <property type="term" value="F:hexosyltransferase activity"/>
    <property type="evidence" value="ECO:0007669"/>
    <property type="project" value="InterPro"/>
</dbReference>
<evidence type="ECO:0000259" key="1">
    <source>
        <dbReference type="Pfam" id="PF03033"/>
    </source>
</evidence>
<dbReference type="InterPro" id="IPR050426">
    <property type="entry name" value="Glycosyltransferase_28"/>
</dbReference>
<accession>A0A432XGH9</accession>
<dbReference type="Proteomes" id="UP000286985">
    <property type="component" value="Unassembled WGS sequence"/>
</dbReference>
<dbReference type="OrthoDB" id="9805366at2"/>
<dbReference type="EMBL" id="PIPU01000003">
    <property type="protein sequence ID" value="RUO47863.1"/>
    <property type="molecule type" value="Genomic_DNA"/>
</dbReference>
<reference evidence="4" key="1">
    <citation type="journal article" date="2018" name="Front. Microbiol.">
        <title>Genome-Based Analysis Reveals the Taxonomy and Diversity of the Family Idiomarinaceae.</title>
        <authorList>
            <person name="Liu Y."/>
            <person name="Lai Q."/>
            <person name="Shao Z."/>
        </authorList>
    </citation>
    <scope>NUCLEOTIDE SEQUENCE [LARGE SCALE GENOMIC DNA]</scope>
    <source>
        <strain evidence="4">908033</strain>
    </source>
</reference>
<evidence type="ECO:0000259" key="2">
    <source>
        <dbReference type="Pfam" id="PF06722"/>
    </source>
</evidence>
<dbReference type="FunFam" id="3.40.50.2000:FF:000009">
    <property type="entry name" value="Sterol 3-beta-glucosyltransferase UGT80A2"/>
    <property type="match status" value="1"/>
</dbReference>
<dbReference type="STRING" id="519452.SAMN04488139_1355"/>
<evidence type="ECO:0000313" key="4">
    <source>
        <dbReference type="Proteomes" id="UP000286985"/>
    </source>
</evidence>
<dbReference type="InterPro" id="IPR004276">
    <property type="entry name" value="GlycoTrans_28_N"/>
</dbReference>
<dbReference type="Pfam" id="PF06722">
    <property type="entry name" value="EryCIII-like_C"/>
    <property type="match status" value="1"/>
</dbReference>
<gene>
    <name evidence="3" type="ORF">CWE24_07675</name>
</gene>
<dbReference type="GO" id="GO:0033072">
    <property type="term" value="P:vancomycin biosynthetic process"/>
    <property type="evidence" value="ECO:0007669"/>
    <property type="project" value="UniProtKB-ARBA"/>
</dbReference>
<protein>
    <submittedName>
        <fullName evidence="3">Glycosyltransferase</fullName>
    </submittedName>
</protein>
<dbReference type="AlphaFoldDB" id="A0A432XGH9"/>